<comment type="caution">
    <text evidence="3">The sequence shown here is derived from an EMBL/GenBank/DDBJ whole genome shotgun (WGS) entry which is preliminary data.</text>
</comment>
<feature type="region of interest" description="Disordered" evidence="1">
    <location>
        <begin position="44"/>
        <end position="67"/>
    </location>
</feature>
<reference evidence="3" key="2">
    <citation type="journal article" name="Front. Microbiol.">
        <title>Degradative Capacity of Two Strains of Rhodonia placenta: From Phenotype to Genotype.</title>
        <authorList>
            <person name="Kolle M."/>
            <person name="Horta M.A.C."/>
            <person name="Nowrousian M."/>
            <person name="Ohm R.A."/>
            <person name="Benz J.P."/>
            <person name="Pilgard A."/>
        </authorList>
    </citation>
    <scope>NUCLEOTIDE SEQUENCE</scope>
    <source>
        <strain evidence="3">FPRL280</strain>
    </source>
</reference>
<organism evidence="3 4">
    <name type="scientific">Rhodonia placenta</name>
    <dbReference type="NCBI Taxonomy" id="104341"/>
    <lineage>
        <taxon>Eukaryota</taxon>
        <taxon>Fungi</taxon>
        <taxon>Dikarya</taxon>
        <taxon>Basidiomycota</taxon>
        <taxon>Agaricomycotina</taxon>
        <taxon>Agaricomycetes</taxon>
        <taxon>Polyporales</taxon>
        <taxon>Adustoporiaceae</taxon>
        <taxon>Rhodonia</taxon>
    </lineage>
</organism>
<evidence type="ECO:0000259" key="2">
    <source>
        <dbReference type="PROSITE" id="PS50181"/>
    </source>
</evidence>
<evidence type="ECO:0000313" key="4">
    <source>
        <dbReference type="Proteomes" id="UP000639403"/>
    </source>
</evidence>
<sequence>MPTEGFIEPLDYLLQDWHLELPPDANPRNSPGLAQVEHAITPLNDHSRGMNRDESTSTDQLGQLKYTGPHQPRIVDIPFDIIMVMSRFMSATEVMNLLSSCRKLHSFIDEESIWLHFCSRYGVRDRQPFVGRSFKEIYTCLLHTYGPLLGTWAGNHPPIGNILEFRLQLGPGMPAAGIVGEIWHFDRGLPNKSRPFDDLTRTAVVLITFPDPSLGITVVHPSRYAQVYCCGDMSRRIVRHPTEWHEASLHTLSRLATPTNIDIVSGRYKFPDFPGASSWYDVLRPFPRLHPLVQVTPNESTSTYVRDRDVTAKPCAITLGCPSGDSYISSYSHRAMSDLGDLPATYYFPLCTEVVRGIPPESVEWTPASLRGLWLGDYAEVGTECIHVEVDEGSSTLRGWKVTGDVFVPRGTTTWDIHIGVPLDINEDGWRIPALLEHSEVHQVYCGAMRFGNGYTDTYVNTLAFLAVTGPDDMTVLSSDGRKFTYTRYREKHSSRKS</sequence>
<dbReference type="Proteomes" id="UP000639403">
    <property type="component" value="Unassembled WGS sequence"/>
</dbReference>
<dbReference type="EMBL" id="JADOXO010000023">
    <property type="protein sequence ID" value="KAF9818957.1"/>
    <property type="molecule type" value="Genomic_DNA"/>
</dbReference>
<protein>
    <recommendedName>
        <fullName evidence="2">F-box domain-containing protein</fullName>
    </recommendedName>
</protein>
<dbReference type="PROSITE" id="PS50181">
    <property type="entry name" value="FBOX"/>
    <property type="match status" value="1"/>
</dbReference>
<dbReference type="AlphaFoldDB" id="A0A8H7P878"/>
<name>A0A8H7P878_9APHY</name>
<proteinExistence type="predicted"/>
<dbReference type="InterPro" id="IPR001810">
    <property type="entry name" value="F-box_dom"/>
</dbReference>
<dbReference type="Pfam" id="PF12014">
    <property type="entry name" value="Cyclin_D1_bind"/>
    <property type="match status" value="1"/>
</dbReference>
<feature type="compositionally biased region" description="Basic and acidic residues" evidence="1">
    <location>
        <begin position="45"/>
        <end position="55"/>
    </location>
</feature>
<gene>
    <name evidence="3" type="ORF">IEO21_02371</name>
</gene>
<dbReference type="SUPFAM" id="SSF81383">
    <property type="entry name" value="F-box domain"/>
    <property type="match status" value="1"/>
</dbReference>
<dbReference type="UniPathway" id="UPA00143"/>
<dbReference type="InterPro" id="IPR036047">
    <property type="entry name" value="F-box-like_dom_sf"/>
</dbReference>
<feature type="domain" description="F-box" evidence="2">
    <location>
        <begin position="71"/>
        <end position="117"/>
    </location>
</feature>
<accession>A0A8H7P878</accession>
<evidence type="ECO:0000256" key="1">
    <source>
        <dbReference type="SAM" id="MobiDB-lite"/>
    </source>
</evidence>
<evidence type="ECO:0000313" key="3">
    <source>
        <dbReference type="EMBL" id="KAF9818957.1"/>
    </source>
</evidence>
<dbReference type="GO" id="GO:0016567">
    <property type="term" value="P:protein ubiquitination"/>
    <property type="evidence" value="ECO:0007669"/>
    <property type="project" value="UniProtKB-UniPathway"/>
</dbReference>
<reference evidence="3" key="1">
    <citation type="submission" date="2020-11" db="EMBL/GenBank/DDBJ databases">
        <authorList>
            <person name="Koelle M."/>
            <person name="Horta M.A.C."/>
            <person name="Nowrousian M."/>
            <person name="Ohm R.A."/>
            <person name="Benz P."/>
            <person name="Pilgard A."/>
        </authorList>
    </citation>
    <scope>NUCLEOTIDE SEQUENCE</scope>
    <source>
        <strain evidence="3">FPRL280</strain>
    </source>
</reference>